<dbReference type="RefSeq" id="WP_220750232.1">
    <property type="nucleotide sequence ID" value="NZ_BPFH01000007.1"/>
</dbReference>
<dbReference type="PROSITE" id="PS50995">
    <property type="entry name" value="HTH_MARR_2"/>
    <property type="match status" value="1"/>
</dbReference>
<gene>
    <name evidence="2" type="ORF">JANAI62_33610</name>
</gene>
<dbReference type="PANTHER" id="PTHR33164:SF43">
    <property type="entry name" value="HTH-TYPE TRANSCRIPTIONAL REPRESSOR YETL"/>
    <property type="match status" value="1"/>
</dbReference>
<protein>
    <submittedName>
        <fullName evidence="2">Transcriptional regulator</fullName>
    </submittedName>
</protein>
<accession>A0ABQ4NQU2</accession>
<dbReference type="EMBL" id="BPFH01000007">
    <property type="protein sequence ID" value="GIT96738.1"/>
    <property type="molecule type" value="Genomic_DNA"/>
</dbReference>
<dbReference type="InterPro" id="IPR039422">
    <property type="entry name" value="MarR/SlyA-like"/>
</dbReference>
<dbReference type="InterPro" id="IPR000835">
    <property type="entry name" value="HTH_MarR-typ"/>
</dbReference>
<dbReference type="SMART" id="SM00347">
    <property type="entry name" value="HTH_MARR"/>
    <property type="match status" value="1"/>
</dbReference>
<name>A0ABQ4NQU2_9RHOB</name>
<dbReference type="InterPro" id="IPR036390">
    <property type="entry name" value="WH_DNA-bd_sf"/>
</dbReference>
<organism evidence="2 3">
    <name type="scientific">Jannaschia pagri</name>
    <dbReference type="NCBI Taxonomy" id="2829797"/>
    <lineage>
        <taxon>Bacteria</taxon>
        <taxon>Pseudomonadati</taxon>
        <taxon>Pseudomonadota</taxon>
        <taxon>Alphaproteobacteria</taxon>
        <taxon>Rhodobacterales</taxon>
        <taxon>Roseobacteraceae</taxon>
        <taxon>Jannaschia</taxon>
    </lineage>
</organism>
<dbReference type="SUPFAM" id="SSF46785">
    <property type="entry name" value="Winged helix' DNA-binding domain"/>
    <property type="match status" value="1"/>
</dbReference>
<comment type="caution">
    <text evidence="2">The sequence shown here is derived from an EMBL/GenBank/DDBJ whole genome shotgun (WGS) entry which is preliminary data.</text>
</comment>
<evidence type="ECO:0000313" key="2">
    <source>
        <dbReference type="EMBL" id="GIT96738.1"/>
    </source>
</evidence>
<dbReference type="InterPro" id="IPR036388">
    <property type="entry name" value="WH-like_DNA-bd_sf"/>
</dbReference>
<dbReference type="PANTHER" id="PTHR33164">
    <property type="entry name" value="TRANSCRIPTIONAL REGULATOR, MARR FAMILY"/>
    <property type="match status" value="1"/>
</dbReference>
<feature type="domain" description="HTH marR-type" evidence="1">
    <location>
        <begin position="12"/>
        <end position="142"/>
    </location>
</feature>
<dbReference type="Pfam" id="PF01047">
    <property type="entry name" value="MarR"/>
    <property type="match status" value="1"/>
</dbReference>
<keyword evidence="3" id="KW-1185">Reference proteome</keyword>
<dbReference type="Gene3D" id="1.10.10.10">
    <property type="entry name" value="Winged helix-like DNA-binding domain superfamily/Winged helix DNA-binding domain"/>
    <property type="match status" value="1"/>
</dbReference>
<evidence type="ECO:0000259" key="1">
    <source>
        <dbReference type="PROSITE" id="PS50995"/>
    </source>
</evidence>
<evidence type="ECO:0000313" key="3">
    <source>
        <dbReference type="Proteomes" id="UP000786693"/>
    </source>
</evidence>
<dbReference type="Proteomes" id="UP000786693">
    <property type="component" value="Unassembled WGS sequence"/>
</dbReference>
<proteinExistence type="predicted"/>
<reference evidence="2 3" key="1">
    <citation type="submission" date="2021-05" db="EMBL/GenBank/DDBJ databases">
        <title>Bacteria Genome sequencing.</title>
        <authorList>
            <person name="Takabe Y."/>
            <person name="Nakajima Y."/>
            <person name="Suzuki S."/>
            <person name="Shiozaki T."/>
        </authorList>
    </citation>
    <scope>NUCLEOTIDE SEQUENCE [LARGE SCALE GENOMIC DNA]</scope>
    <source>
        <strain evidence="2 3">AI_62</strain>
    </source>
</reference>
<sequence length="161" mass="17696">MASDTPPPDTTDRALVANVYALHHALGRYFQASFGETGFTYQKFLALQALHAGGAMPLGKLAQHVGVEPNTLSPMVKKMSSFGLIERTRDPEDERRILLSLLPYGEAVLAEASKVFDAAWQALDVNEDQARTLSQLTDMIRAKLEDAKPPMVFTPPPRSDE</sequence>